<keyword evidence="7" id="KW-1185">Reference proteome</keyword>
<comment type="similarity">
    <text evidence="1">Belongs to the bacterial solute-binding protein 8 family.</text>
</comment>
<dbReference type="InterPro" id="IPR054828">
    <property type="entry name" value="Vit_B12_bind_prot"/>
</dbReference>
<evidence type="ECO:0000256" key="2">
    <source>
        <dbReference type="ARBA" id="ARBA00022729"/>
    </source>
</evidence>
<feature type="region of interest" description="Disordered" evidence="3">
    <location>
        <begin position="37"/>
        <end position="63"/>
    </location>
</feature>
<sequence length="335" mass="35540">MKQKQRGWLKQSAVLLLIAMLLVLSACGGNHNSNNGAAAGEASASPTAESNASAQPSSDPAQTAYPLTVKDATGTELTFDAAPQRVVTLLPSETEIVYAIGSGDEVAGVDAYSNYPPEAADKPKIGDMTTNIEAVAALNPDLVLASSTMNTDAVQKLRDLGLTVYASDPKTYDAVIDKIKVIGQIMNKQAEADQIAKHMQEVKQQVADKVKGAAPVKTYLEFSEGYTVGKGEFLDELLTIAGGQNTAGDQSGWFEVDAEKIIQENPAVIVYPALQDANPNPILEGIKKRAGWDAIDAVKNNRIVEVSDDPLVRVGPRLADGLLELAKAIHPELFS</sequence>
<evidence type="ECO:0000313" key="6">
    <source>
        <dbReference type="EMBL" id="QAY65686.1"/>
    </source>
</evidence>
<evidence type="ECO:0000256" key="3">
    <source>
        <dbReference type="SAM" id="MobiDB-lite"/>
    </source>
</evidence>
<protein>
    <submittedName>
        <fullName evidence="6">ABC transporter substrate-binding protein</fullName>
    </submittedName>
</protein>
<evidence type="ECO:0000259" key="5">
    <source>
        <dbReference type="PROSITE" id="PS50983"/>
    </source>
</evidence>
<accession>A0A4P6ESX9</accession>
<dbReference type="PROSITE" id="PS51257">
    <property type="entry name" value="PROKAR_LIPOPROTEIN"/>
    <property type="match status" value="1"/>
</dbReference>
<keyword evidence="2 4" id="KW-0732">Signal</keyword>
<feature type="compositionally biased region" description="Polar residues" evidence="3">
    <location>
        <begin position="46"/>
        <end position="61"/>
    </location>
</feature>
<evidence type="ECO:0000313" key="7">
    <source>
        <dbReference type="Proteomes" id="UP000293568"/>
    </source>
</evidence>
<dbReference type="InterPro" id="IPR050902">
    <property type="entry name" value="ABC_Transporter_SBP"/>
</dbReference>
<proteinExistence type="inferred from homology"/>
<reference evidence="6 7" key="1">
    <citation type="submission" date="2019-01" db="EMBL/GenBank/DDBJ databases">
        <title>Genome sequencing of strain FW100M-2.</title>
        <authorList>
            <person name="Heo J."/>
            <person name="Kim S.-J."/>
            <person name="Kim J.-S."/>
            <person name="Hong S.-B."/>
            <person name="Kwon S.-W."/>
        </authorList>
    </citation>
    <scope>NUCLEOTIDE SEQUENCE [LARGE SCALE GENOMIC DNA]</scope>
    <source>
        <strain evidence="6 7">FW100M-2</strain>
    </source>
</reference>
<dbReference type="InterPro" id="IPR002491">
    <property type="entry name" value="ABC_transptr_periplasmic_BD"/>
</dbReference>
<dbReference type="PANTHER" id="PTHR30535:SF34">
    <property type="entry name" value="MOLYBDATE-BINDING PROTEIN MOLA"/>
    <property type="match status" value="1"/>
</dbReference>
<feature type="domain" description="Fe/B12 periplasmic-binding" evidence="5">
    <location>
        <begin position="85"/>
        <end position="333"/>
    </location>
</feature>
<dbReference type="AlphaFoldDB" id="A0A4P6ESX9"/>
<evidence type="ECO:0000256" key="4">
    <source>
        <dbReference type="SAM" id="SignalP"/>
    </source>
</evidence>
<dbReference type="KEGG" id="pprt:ET464_04085"/>
<name>A0A4P6ESX9_9BACL</name>
<dbReference type="Pfam" id="PF01497">
    <property type="entry name" value="Peripla_BP_2"/>
    <property type="match status" value="1"/>
</dbReference>
<dbReference type="Gene3D" id="3.40.50.1980">
    <property type="entry name" value="Nitrogenase molybdenum iron protein domain"/>
    <property type="match status" value="2"/>
</dbReference>
<dbReference type="NCBIfam" id="NF038402">
    <property type="entry name" value="TroA_like"/>
    <property type="match status" value="1"/>
</dbReference>
<dbReference type="SUPFAM" id="SSF53807">
    <property type="entry name" value="Helical backbone' metal receptor"/>
    <property type="match status" value="1"/>
</dbReference>
<dbReference type="OrthoDB" id="9816357at2"/>
<dbReference type="PROSITE" id="PS50983">
    <property type="entry name" value="FE_B12_PBP"/>
    <property type="match status" value="1"/>
</dbReference>
<gene>
    <name evidence="6" type="ORF">ET464_04085</name>
</gene>
<dbReference type="GO" id="GO:0071281">
    <property type="term" value="P:cellular response to iron ion"/>
    <property type="evidence" value="ECO:0007669"/>
    <property type="project" value="TreeGrafter"/>
</dbReference>
<dbReference type="Proteomes" id="UP000293568">
    <property type="component" value="Chromosome"/>
</dbReference>
<feature type="chain" id="PRO_5038490515" evidence="4">
    <location>
        <begin position="27"/>
        <end position="335"/>
    </location>
</feature>
<feature type="signal peptide" evidence="4">
    <location>
        <begin position="1"/>
        <end position="26"/>
    </location>
</feature>
<dbReference type="CDD" id="cd01143">
    <property type="entry name" value="YvrC"/>
    <property type="match status" value="1"/>
</dbReference>
<organism evidence="6 7">
    <name type="scientific">Paenibacillus protaetiae</name>
    <dbReference type="NCBI Taxonomy" id="2509456"/>
    <lineage>
        <taxon>Bacteria</taxon>
        <taxon>Bacillati</taxon>
        <taxon>Bacillota</taxon>
        <taxon>Bacilli</taxon>
        <taxon>Bacillales</taxon>
        <taxon>Paenibacillaceae</taxon>
        <taxon>Paenibacillus</taxon>
    </lineage>
</organism>
<evidence type="ECO:0000256" key="1">
    <source>
        <dbReference type="ARBA" id="ARBA00008814"/>
    </source>
</evidence>
<dbReference type="EMBL" id="CP035492">
    <property type="protein sequence ID" value="QAY65686.1"/>
    <property type="molecule type" value="Genomic_DNA"/>
</dbReference>
<dbReference type="PANTHER" id="PTHR30535">
    <property type="entry name" value="VITAMIN B12-BINDING PROTEIN"/>
    <property type="match status" value="1"/>
</dbReference>
<dbReference type="RefSeq" id="WP_129438485.1">
    <property type="nucleotide sequence ID" value="NZ_CP035492.1"/>
</dbReference>